<accession>A0A2M4CFB3</accession>
<feature type="signal peptide" evidence="1">
    <location>
        <begin position="1"/>
        <end position="25"/>
    </location>
</feature>
<dbReference type="EMBL" id="GGFJ01014784">
    <property type="protein sequence ID" value="MBW63925.1"/>
    <property type="molecule type" value="Transcribed_RNA"/>
</dbReference>
<organism evidence="2">
    <name type="scientific">Anopheles marajoara</name>
    <dbReference type="NCBI Taxonomy" id="58244"/>
    <lineage>
        <taxon>Eukaryota</taxon>
        <taxon>Metazoa</taxon>
        <taxon>Ecdysozoa</taxon>
        <taxon>Arthropoda</taxon>
        <taxon>Hexapoda</taxon>
        <taxon>Insecta</taxon>
        <taxon>Pterygota</taxon>
        <taxon>Neoptera</taxon>
        <taxon>Endopterygota</taxon>
        <taxon>Diptera</taxon>
        <taxon>Nematocera</taxon>
        <taxon>Culicoidea</taxon>
        <taxon>Culicidae</taxon>
        <taxon>Anophelinae</taxon>
        <taxon>Anopheles</taxon>
    </lineage>
</organism>
<proteinExistence type="predicted"/>
<evidence type="ECO:0000313" key="2">
    <source>
        <dbReference type="EMBL" id="MBW63925.1"/>
    </source>
</evidence>
<keyword evidence="1" id="KW-0732">Signal</keyword>
<protein>
    <submittedName>
        <fullName evidence="2">Putative secreted protein</fullName>
    </submittedName>
</protein>
<evidence type="ECO:0000256" key="1">
    <source>
        <dbReference type="SAM" id="SignalP"/>
    </source>
</evidence>
<dbReference type="AlphaFoldDB" id="A0A2M4CFB3"/>
<sequence length="68" mass="7612">MVPAHRLREAAVVVAAVAASRLLLLVDPTQNSNQRPHVMKHPYRSSINRYWNHPIPTMVVLGSCPSEK</sequence>
<name>A0A2M4CFB3_9DIPT</name>
<feature type="chain" id="PRO_5014921576" evidence="1">
    <location>
        <begin position="26"/>
        <end position="68"/>
    </location>
</feature>
<reference evidence="2" key="1">
    <citation type="submission" date="2018-01" db="EMBL/GenBank/DDBJ databases">
        <title>An insight into the sialome of Amazonian anophelines.</title>
        <authorList>
            <person name="Ribeiro J.M."/>
            <person name="Scarpassa V."/>
            <person name="Calvo E."/>
        </authorList>
    </citation>
    <scope>NUCLEOTIDE SEQUENCE</scope>
    <source>
        <tissue evidence="2">Salivary glands</tissue>
    </source>
</reference>